<proteinExistence type="predicted"/>
<organism evidence="2">
    <name type="scientific">termite gut metagenome</name>
    <dbReference type="NCBI Taxonomy" id="433724"/>
    <lineage>
        <taxon>unclassified sequences</taxon>
        <taxon>metagenomes</taxon>
        <taxon>organismal metagenomes</taxon>
    </lineage>
</organism>
<dbReference type="Pfam" id="PF12728">
    <property type="entry name" value="HTH_17"/>
    <property type="match status" value="1"/>
</dbReference>
<protein>
    <recommendedName>
        <fullName evidence="1">Helix-turn-helix domain-containing protein</fullName>
    </recommendedName>
</protein>
<dbReference type="AlphaFoldDB" id="A0A5J4PPS7"/>
<reference evidence="2" key="1">
    <citation type="submission" date="2019-03" db="EMBL/GenBank/DDBJ databases">
        <title>Single cell metagenomics reveals metabolic interactions within the superorganism composed of flagellate Streblomastix strix and complex community of Bacteroidetes bacteria on its surface.</title>
        <authorList>
            <person name="Treitli S.C."/>
            <person name="Kolisko M."/>
            <person name="Husnik F."/>
            <person name="Keeling P."/>
            <person name="Hampl V."/>
        </authorList>
    </citation>
    <scope>NUCLEOTIDE SEQUENCE</scope>
    <source>
        <strain evidence="2">STM</strain>
    </source>
</reference>
<evidence type="ECO:0000259" key="1">
    <source>
        <dbReference type="Pfam" id="PF12728"/>
    </source>
</evidence>
<dbReference type="InterPro" id="IPR009061">
    <property type="entry name" value="DNA-bd_dom_put_sf"/>
</dbReference>
<dbReference type="SUPFAM" id="SSF46955">
    <property type="entry name" value="Putative DNA-binding domain"/>
    <property type="match status" value="1"/>
</dbReference>
<dbReference type="PANTHER" id="PTHR34585:SF22">
    <property type="entry name" value="HELIX-TURN-HELIX DOMAIN-CONTAINING PROTEIN"/>
    <property type="match status" value="1"/>
</dbReference>
<sequence>MEIVNIEARTFEAMMSRFEAFAQKVEKLCDGQDKSLHRWLDNQEVCQILNISKRTLQAYRDNGALSYTQINRKMFYKPEDVERLIKGALKK</sequence>
<dbReference type="PANTHER" id="PTHR34585">
    <property type="match status" value="1"/>
</dbReference>
<gene>
    <name evidence="2" type="ORF">EZS27_037858</name>
</gene>
<feature type="domain" description="Helix-turn-helix" evidence="1">
    <location>
        <begin position="39"/>
        <end position="86"/>
    </location>
</feature>
<dbReference type="EMBL" id="SNRY01007185">
    <property type="protein sequence ID" value="KAA6310921.1"/>
    <property type="molecule type" value="Genomic_DNA"/>
</dbReference>
<name>A0A5J4PPS7_9ZZZZ</name>
<dbReference type="InterPro" id="IPR041657">
    <property type="entry name" value="HTH_17"/>
</dbReference>
<comment type="caution">
    <text evidence="2">The sequence shown here is derived from an EMBL/GenBank/DDBJ whole genome shotgun (WGS) entry which is preliminary data.</text>
</comment>
<evidence type="ECO:0000313" key="2">
    <source>
        <dbReference type="EMBL" id="KAA6310921.1"/>
    </source>
</evidence>
<accession>A0A5J4PPS7</accession>